<comment type="subcellular location">
    <subcellularLocation>
        <location evidence="1 4">Bacterial flagellum basal body</location>
    </subcellularLocation>
</comment>
<evidence type="ECO:0000256" key="4">
    <source>
        <dbReference type="HAMAP-Rule" id="MF_00724"/>
    </source>
</evidence>
<comment type="caution">
    <text evidence="5">The sequence shown here is derived from an EMBL/GenBank/DDBJ whole genome shotgun (WGS) entry which is preliminary data.</text>
</comment>
<keyword evidence="6" id="KW-1185">Reference proteome</keyword>
<keyword evidence="5" id="KW-0966">Cell projection</keyword>
<evidence type="ECO:0000313" key="5">
    <source>
        <dbReference type="EMBL" id="GAK44722.1"/>
    </source>
</evidence>
<sequence>MTVPASVALNAYANAVKSVASGGADKSEGPKEFGGQSFGDLVGQALGGVVEAGKASETQAVSAVAKQGDMVDLVTAVSEAEATVQTVVAVRDKVITAYQEIMRMPI</sequence>
<name>A0A081B9K4_9HYPH</name>
<dbReference type="GO" id="GO:0009425">
    <property type="term" value="C:bacterial-type flagellum basal body"/>
    <property type="evidence" value="ECO:0007669"/>
    <property type="project" value="UniProtKB-SubCell"/>
</dbReference>
<dbReference type="STRING" id="1333998.M2A_1221"/>
<proteinExistence type="inferred from homology"/>
<dbReference type="GO" id="GO:0071973">
    <property type="term" value="P:bacterial-type flagellum-dependent cell motility"/>
    <property type="evidence" value="ECO:0007669"/>
    <property type="project" value="InterPro"/>
</dbReference>
<protein>
    <recommendedName>
        <fullName evidence="4">Flagellar hook-basal body complex protein FliE</fullName>
    </recommendedName>
</protein>
<dbReference type="Proteomes" id="UP000028702">
    <property type="component" value="Unassembled WGS sequence"/>
</dbReference>
<gene>
    <name evidence="4" type="primary">fliE</name>
    <name evidence="5" type="ORF">M2A_1221</name>
</gene>
<accession>A0A081B9K4</accession>
<dbReference type="eggNOG" id="COG1677">
    <property type="taxonomic scope" value="Bacteria"/>
</dbReference>
<dbReference type="HAMAP" id="MF_00724">
    <property type="entry name" value="FliE"/>
    <property type="match status" value="1"/>
</dbReference>
<evidence type="ECO:0000256" key="1">
    <source>
        <dbReference type="ARBA" id="ARBA00004117"/>
    </source>
</evidence>
<evidence type="ECO:0000313" key="6">
    <source>
        <dbReference type="Proteomes" id="UP000028702"/>
    </source>
</evidence>
<dbReference type="GO" id="GO:0005198">
    <property type="term" value="F:structural molecule activity"/>
    <property type="evidence" value="ECO:0007669"/>
    <property type="project" value="InterPro"/>
</dbReference>
<dbReference type="PRINTS" id="PR01006">
    <property type="entry name" value="FLGHOOKFLIE"/>
</dbReference>
<dbReference type="Pfam" id="PF02049">
    <property type="entry name" value="FliE"/>
    <property type="match status" value="1"/>
</dbReference>
<reference evidence="5 6" key="1">
    <citation type="submission" date="2014-07" db="EMBL/GenBank/DDBJ databases">
        <title>Tepidicaulis marinum gen. nov., sp. nov., a novel marine bacterium denitrifying nitrate to nitrous oxide strictly under microaerobic conditions.</title>
        <authorList>
            <person name="Takeuchi M."/>
            <person name="Yamagishi T."/>
            <person name="Kamagata Y."/>
            <person name="Oshima K."/>
            <person name="Hattori M."/>
            <person name="Katayama T."/>
            <person name="Hanada S."/>
            <person name="Tamaki H."/>
            <person name="Marumo K."/>
            <person name="Maeda H."/>
            <person name="Nedachi M."/>
            <person name="Iwasaki W."/>
            <person name="Suwa Y."/>
            <person name="Sakata S."/>
        </authorList>
    </citation>
    <scope>NUCLEOTIDE SEQUENCE [LARGE SCALE GENOMIC DNA]</scope>
    <source>
        <strain evidence="5 6">MA2</strain>
    </source>
</reference>
<evidence type="ECO:0000256" key="3">
    <source>
        <dbReference type="ARBA" id="ARBA00023143"/>
    </source>
</evidence>
<dbReference type="InterPro" id="IPR001624">
    <property type="entry name" value="FliE"/>
</dbReference>
<keyword evidence="5" id="KW-0282">Flagellum</keyword>
<keyword evidence="5" id="KW-0969">Cilium</keyword>
<dbReference type="GO" id="GO:0003774">
    <property type="term" value="F:cytoskeletal motor activity"/>
    <property type="evidence" value="ECO:0007669"/>
    <property type="project" value="InterPro"/>
</dbReference>
<dbReference type="AlphaFoldDB" id="A0A081B9K4"/>
<dbReference type="PANTHER" id="PTHR34653">
    <property type="match status" value="1"/>
</dbReference>
<dbReference type="RefSeq" id="WP_045444520.1">
    <property type="nucleotide sequence ID" value="NZ_BBIO01000005.1"/>
</dbReference>
<keyword evidence="3 4" id="KW-0975">Bacterial flagellum</keyword>
<dbReference type="EMBL" id="BBIO01000005">
    <property type="protein sequence ID" value="GAK44722.1"/>
    <property type="molecule type" value="Genomic_DNA"/>
</dbReference>
<organism evidence="5 6">
    <name type="scientific">Tepidicaulis marinus</name>
    <dbReference type="NCBI Taxonomy" id="1333998"/>
    <lineage>
        <taxon>Bacteria</taxon>
        <taxon>Pseudomonadati</taxon>
        <taxon>Pseudomonadota</taxon>
        <taxon>Alphaproteobacteria</taxon>
        <taxon>Hyphomicrobiales</taxon>
        <taxon>Parvibaculaceae</taxon>
        <taxon>Tepidicaulis</taxon>
    </lineage>
</organism>
<comment type="similarity">
    <text evidence="2 4">Belongs to the FliE family.</text>
</comment>
<dbReference type="PANTHER" id="PTHR34653:SF1">
    <property type="entry name" value="FLAGELLAR HOOK-BASAL BODY COMPLEX PROTEIN FLIE"/>
    <property type="match status" value="1"/>
</dbReference>
<evidence type="ECO:0000256" key="2">
    <source>
        <dbReference type="ARBA" id="ARBA00009272"/>
    </source>
</evidence>